<keyword evidence="3" id="KW-0325">Glycoprotein</keyword>
<comment type="caution">
    <text evidence="4">The sequence shown here is derived from an EMBL/GenBank/DDBJ whole genome shotgun (WGS) entry which is preliminary data.</text>
</comment>
<keyword evidence="1" id="KW-0433">Leucine-rich repeat</keyword>
<keyword evidence="5" id="KW-1185">Reference proteome</keyword>
<keyword evidence="2" id="KW-0677">Repeat</keyword>
<dbReference type="AlphaFoldDB" id="A0AA38L8T0"/>
<dbReference type="PANTHER" id="PTHR48056:SF37">
    <property type="entry name" value="PROTEIN KINASE DOMAIN-CONTAINING PROTEIN"/>
    <property type="match status" value="1"/>
</dbReference>
<organism evidence="4 5">
    <name type="scientific">Taxus chinensis</name>
    <name type="common">Chinese yew</name>
    <name type="synonym">Taxus wallichiana var. chinensis</name>
    <dbReference type="NCBI Taxonomy" id="29808"/>
    <lineage>
        <taxon>Eukaryota</taxon>
        <taxon>Viridiplantae</taxon>
        <taxon>Streptophyta</taxon>
        <taxon>Embryophyta</taxon>
        <taxon>Tracheophyta</taxon>
        <taxon>Spermatophyta</taxon>
        <taxon>Pinopsida</taxon>
        <taxon>Pinidae</taxon>
        <taxon>Conifers II</taxon>
        <taxon>Cupressales</taxon>
        <taxon>Taxaceae</taxon>
        <taxon>Taxus</taxon>
    </lineage>
</organism>
<dbReference type="Gene3D" id="3.80.10.10">
    <property type="entry name" value="Ribonuclease Inhibitor"/>
    <property type="match status" value="1"/>
</dbReference>
<evidence type="ECO:0000256" key="3">
    <source>
        <dbReference type="ARBA" id="ARBA00023180"/>
    </source>
</evidence>
<sequence length="121" mass="13579">MIGKIPQSIGNCKHITDLVQSENFLWGRIPTTLGNQTTFRRLKLFGNSFFGDLDIKFYSSTEVLFSHSNKFSGTLPASSTNCTQLKLLYFSEKRLTEDIPSLVLANCQELRVVSLGSNLIE</sequence>
<evidence type="ECO:0000256" key="2">
    <source>
        <dbReference type="ARBA" id="ARBA00022737"/>
    </source>
</evidence>
<evidence type="ECO:0000256" key="1">
    <source>
        <dbReference type="ARBA" id="ARBA00022614"/>
    </source>
</evidence>
<dbReference type="EMBL" id="JAHRHJ020000005">
    <property type="protein sequence ID" value="KAH9315681.1"/>
    <property type="molecule type" value="Genomic_DNA"/>
</dbReference>
<reference evidence="4 5" key="1">
    <citation type="journal article" date="2021" name="Nat. Plants">
        <title>The Taxus genome provides insights into paclitaxel biosynthesis.</title>
        <authorList>
            <person name="Xiong X."/>
            <person name="Gou J."/>
            <person name="Liao Q."/>
            <person name="Li Y."/>
            <person name="Zhou Q."/>
            <person name="Bi G."/>
            <person name="Li C."/>
            <person name="Du R."/>
            <person name="Wang X."/>
            <person name="Sun T."/>
            <person name="Guo L."/>
            <person name="Liang H."/>
            <person name="Lu P."/>
            <person name="Wu Y."/>
            <person name="Zhang Z."/>
            <person name="Ro D.K."/>
            <person name="Shang Y."/>
            <person name="Huang S."/>
            <person name="Yan J."/>
        </authorList>
    </citation>
    <scope>NUCLEOTIDE SEQUENCE [LARGE SCALE GENOMIC DNA]</scope>
    <source>
        <strain evidence="4">Ta-2019</strain>
    </source>
</reference>
<dbReference type="InterPro" id="IPR050647">
    <property type="entry name" value="Plant_LRR-RLKs"/>
</dbReference>
<evidence type="ECO:0000313" key="5">
    <source>
        <dbReference type="Proteomes" id="UP000824469"/>
    </source>
</evidence>
<dbReference type="Proteomes" id="UP000824469">
    <property type="component" value="Unassembled WGS sequence"/>
</dbReference>
<dbReference type="OMA" id="QSENFLW"/>
<name>A0AA38L8T0_TAXCH</name>
<accession>A0AA38L8T0</accession>
<feature type="non-terminal residue" evidence="4">
    <location>
        <position position="121"/>
    </location>
</feature>
<dbReference type="PANTHER" id="PTHR48056">
    <property type="entry name" value="LRR RECEPTOR-LIKE SERINE/THREONINE-PROTEIN KINASE-RELATED"/>
    <property type="match status" value="1"/>
</dbReference>
<dbReference type="SUPFAM" id="SSF52058">
    <property type="entry name" value="L domain-like"/>
    <property type="match status" value="1"/>
</dbReference>
<evidence type="ECO:0000313" key="4">
    <source>
        <dbReference type="EMBL" id="KAH9315681.1"/>
    </source>
</evidence>
<protein>
    <submittedName>
        <fullName evidence="4">Uncharacterized protein</fullName>
    </submittedName>
</protein>
<dbReference type="InterPro" id="IPR032675">
    <property type="entry name" value="LRR_dom_sf"/>
</dbReference>
<gene>
    <name evidence="4" type="ORF">KI387_024308</name>
</gene>
<dbReference type="GO" id="GO:0033612">
    <property type="term" value="F:receptor serine/threonine kinase binding"/>
    <property type="evidence" value="ECO:0007669"/>
    <property type="project" value="TreeGrafter"/>
</dbReference>
<proteinExistence type="predicted"/>